<dbReference type="PROSITE" id="PS51385">
    <property type="entry name" value="YJEF_N"/>
    <property type="match status" value="1"/>
</dbReference>
<dbReference type="PROSITE" id="PS51383">
    <property type="entry name" value="YJEF_C_3"/>
    <property type="match status" value="1"/>
</dbReference>
<evidence type="ECO:0000313" key="22">
    <source>
        <dbReference type="EMBL" id="PKQ27591.1"/>
    </source>
</evidence>
<organism evidence="22 23">
    <name type="scientific">Candidatus Anoxymicrobium japonicum</name>
    <dbReference type="NCBI Taxonomy" id="2013648"/>
    <lineage>
        <taxon>Bacteria</taxon>
        <taxon>Bacillati</taxon>
        <taxon>Actinomycetota</taxon>
        <taxon>Candidatus Geothermincolia</taxon>
        <taxon>Candidatus Geothermincolales</taxon>
        <taxon>Candidatus Anoxymicrobiaceae</taxon>
        <taxon>Candidatus Anoxymicrobium</taxon>
    </lineage>
</organism>
<evidence type="ECO:0000256" key="19">
    <source>
        <dbReference type="PIRNR" id="PIRNR017184"/>
    </source>
</evidence>
<feature type="binding site" evidence="18">
    <location>
        <begin position="136"/>
        <end position="142"/>
    </location>
    <ligand>
        <name>(6S)-NADPHX</name>
        <dbReference type="ChEBI" id="CHEBI:64076"/>
    </ligand>
</feature>
<dbReference type="PIRSF" id="PIRSF017184">
    <property type="entry name" value="Nnr"/>
    <property type="match status" value="1"/>
</dbReference>
<dbReference type="InterPro" id="IPR029056">
    <property type="entry name" value="Ribokinase-like"/>
</dbReference>
<comment type="catalytic activity">
    <reaction evidence="15 17 19">
        <text>(6S)-NADHX + ADP = AMP + phosphate + NADH + H(+)</text>
        <dbReference type="Rhea" id="RHEA:32223"/>
        <dbReference type="ChEBI" id="CHEBI:15378"/>
        <dbReference type="ChEBI" id="CHEBI:43474"/>
        <dbReference type="ChEBI" id="CHEBI:57945"/>
        <dbReference type="ChEBI" id="CHEBI:64074"/>
        <dbReference type="ChEBI" id="CHEBI:456215"/>
        <dbReference type="ChEBI" id="CHEBI:456216"/>
        <dbReference type="EC" id="4.2.1.136"/>
    </reaction>
</comment>
<keyword evidence="10 17" id="KW-0520">NAD</keyword>
<evidence type="ECO:0000256" key="17">
    <source>
        <dbReference type="HAMAP-Rule" id="MF_01965"/>
    </source>
</evidence>
<evidence type="ECO:0000256" key="12">
    <source>
        <dbReference type="ARBA" id="ARBA00023239"/>
    </source>
</evidence>
<evidence type="ECO:0000256" key="5">
    <source>
        <dbReference type="ARBA" id="ARBA00022723"/>
    </source>
</evidence>
<dbReference type="GO" id="GO:0052855">
    <property type="term" value="F:ADP-dependent NAD(P)H-hydrate dehydratase activity"/>
    <property type="evidence" value="ECO:0007669"/>
    <property type="project" value="UniProtKB-UniRule"/>
</dbReference>
<sequence length="517" mass="52543">MRVLLPSEMARIDRAAIEQEKIPAYELMERAGDAVARAARDMLTGAGGRRVAIICGKGNNGGDGLVAARRLSAAFDTVVYMVASSAPEELSDDSRANMERLSDTPVVVRWLSDTPDASELRRDAPAFDLLVDALFGTGFSGVASGIHAAAIEAMNDSGRPVLAVDIPSGVAGDTGVVSGPAVIAKRTVAFAAAKVGLVQFPGAGHVGMMDVVDIGIPDALLNAIPETCTFLMTEEDADALLPSRAPEGHKGISGSALVIGGSPGMTGAAAMCAQAALRAGAGVVTLAVPEGLSDILEIKLTEVMTVAVSQTDGRTFAVQAADELLEHSSAFDAVALGPGAGTAPETVDMIRRLVAGIKAPLVLDADGLNAMAGATEIFRDRAVALVVTPHPGEMARLLNVDTACVQADRIEVARRAAGDWGAVVVLKGAGTVIAGPGGDVFINPTGNAGMATAGTGDVLTGCVASFLAQGLGPFDAARAAAYFHGYSGDLVAQMEGMTGMTAGDVIRHLPLALRGLS</sequence>
<reference evidence="22 23" key="1">
    <citation type="journal article" date="2017" name="ISME J.">
        <title>Potential for microbial H2 and metal transformations associated with novel bacteria and archaea in deep terrestrial subsurface sediments.</title>
        <authorList>
            <person name="Hernsdorf A.W."/>
            <person name="Amano Y."/>
            <person name="Miyakawa K."/>
            <person name="Ise K."/>
            <person name="Suzuki Y."/>
            <person name="Anantharaman K."/>
            <person name="Probst A."/>
            <person name="Burstein D."/>
            <person name="Thomas B.C."/>
            <person name="Banfield J.F."/>
        </authorList>
    </citation>
    <scope>NUCLEOTIDE SEQUENCE [LARGE SCALE GENOMIC DNA]</scope>
    <source>
        <strain evidence="22">HGW-Actinobacteria-3</strain>
    </source>
</reference>
<dbReference type="GO" id="GO:0046872">
    <property type="term" value="F:metal ion binding"/>
    <property type="evidence" value="ECO:0007669"/>
    <property type="project" value="UniProtKB-UniRule"/>
</dbReference>
<dbReference type="InterPro" id="IPR004443">
    <property type="entry name" value="YjeF_N_dom"/>
</dbReference>
<feature type="binding site" evidence="18">
    <location>
        <position position="132"/>
    </location>
    <ligand>
        <name>K(+)</name>
        <dbReference type="ChEBI" id="CHEBI:29103"/>
    </ligand>
</feature>
<comment type="function">
    <text evidence="17">Catalyzes the dehydration of the S-form of NAD(P)HX at the expense of ADP, which is converted to AMP. Together with NAD(P)HX epimerase, which catalyzes the epimerization of the S- and R-forms, the enzyme allows the repair of both epimers of NAD(P)HX, a damaged form of NAD(P)H that is a result of enzymatic or heat-dependent hydration.</text>
</comment>
<feature type="binding site" evidence="17">
    <location>
        <position position="339"/>
    </location>
    <ligand>
        <name>(6S)-NADPHX</name>
        <dbReference type="ChEBI" id="CHEBI:64076"/>
    </ligand>
</feature>
<dbReference type="SUPFAM" id="SSF64153">
    <property type="entry name" value="YjeF N-terminal domain-like"/>
    <property type="match status" value="1"/>
</dbReference>
<dbReference type="HAMAP" id="MF_01965">
    <property type="entry name" value="NADHX_dehydratase"/>
    <property type="match status" value="1"/>
</dbReference>
<gene>
    <name evidence="17" type="primary">nnrD</name>
    <name evidence="18" type="synonym">nnrE</name>
    <name evidence="22" type="ORF">CVT63_07175</name>
</gene>
<comment type="similarity">
    <text evidence="17">Belongs to the NnrD/CARKD family.</text>
</comment>
<dbReference type="InterPro" id="IPR000631">
    <property type="entry name" value="CARKD"/>
</dbReference>
<dbReference type="GO" id="GO:0005524">
    <property type="term" value="F:ATP binding"/>
    <property type="evidence" value="ECO:0007669"/>
    <property type="project" value="UniProtKB-UniRule"/>
</dbReference>
<dbReference type="SUPFAM" id="SSF53613">
    <property type="entry name" value="Ribokinase-like"/>
    <property type="match status" value="1"/>
</dbReference>
<dbReference type="PROSITE" id="PS01050">
    <property type="entry name" value="YJEF_C_2"/>
    <property type="match status" value="1"/>
</dbReference>
<dbReference type="EC" id="5.1.99.6" evidence="19"/>
<evidence type="ECO:0000256" key="6">
    <source>
        <dbReference type="ARBA" id="ARBA00022741"/>
    </source>
</evidence>
<comment type="similarity">
    <text evidence="4 19">In the C-terminal section; belongs to the NnrD/CARKD family.</text>
</comment>
<evidence type="ECO:0000256" key="18">
    <source>
        <dbReference type="HAMAP-Rule" id="MF_01966"/>
    </source>
</evidence>
<feature type="binding site" evidence="17">
    <location>
        <position position="457"/>
    </location>
    <ligand>
        <name>(6S)-NADPHX</name>
        <dbReference type="ChEBI" id="CHEBI:64076"/>
    </ligand>
</feature>
<dbReference type="PANTHER" id="PTHR12592">
    <property type="entry name" value="ATP-DEPENDENT (S)-NAD(P)H-HYDRATE DEHYDRATASE FAMILY MEMBER"/>
    <property type="match status" value="1"/>
</dbReference>
<evidence type="ECO:0000256" key="2">
    <source>
        <dbReference type="ARBA" id="ARBA00000909"/>
    </source>
</evidence>
<evidence type="ECO:0000313" key="23">
    <source>
        <dbReference type="Proteomes" id="UP000233654"/>
    </source>
</evidence>
<dbReference type="Gene3D" id="3.40.50.10260">
    <property type="entry name" value="YjeF N-terminal domain"/>
    <property type="match status" value="1"/>
</dbReference>
<evidence type="ECO:0000256" key="16">
    <source>
        <dbReference type="ARBA" id="ARBA00049209"/>
    </source>
</evidence>
<evidence type="ECO:0000259" key="21">
    <source>
        <dbReference type="PROSITE" id="PS51385"/>
    </source>
</evidence>
<evidence type="ECO:0000256" key="9">
    <source>
        <dbReference type="ARBA" id="ARBA00022958"/>
    </source>
</evidence>
<comment type="catalytic activity">
    <reaction evidence="2 18 19">
        <text>(6R)-NADPHX = (6S)-NADPHX</text>
        <dbReference type="Rhea" id="RHEA:32227"/>
        <dbReference type="ChEBI" id="CHEBI:64076"/>
        <dbReference type="ChEBI" id="CHEBI:64077"/>
        <dbReference type="EC" id="5.1.99.6"/>
    </reaction>
</comment>
<dbReference type="Proteomes" id="UP000233654">
    <property type="component" value="Unassembled WGS sequence"/>
</dbReference>
<dbReference type="InterPro" id="IPR030677">
    <property type="entry name" value="Nnr"/>
</dbReference>
<evidence type="ECO:0000256" key="7">
    <source>
        <dbReference type="ARBA" id="ARBA00022840"/>
    </source>
</evidence>
<protein>
    <recommendedName>
        <fullName evidence="19">Bifunctional NAD(P)H-hydrate repair enzyme</fullName>
    </recommendedName>
    <alternativeName>
        <fullName evidence="19">Nicotinamide nucleotide repair protein</fullName>
    </alternativeName>
    <domain>
        <recommendedName>
            <fullName evidence="19">ADP-dependent (S)-NAD(P)H-hydrate dehydratase</fullName>
            <ecNumber evidence="19">4.2.1.136</ecNumber>
        </recommendedName>
        <alternativeName>
            <fullName evidence="19">ADP-dependent NAD(P)HX dehydratase</fullName>
        </alternativeName>
    </domain>
    <domain>
        <recommendedName>
            <fullName evidence="19">NAD(P)H-hydrate epimerase</fullName>
            <ecNumber evidence="19">5.1.99.6</ecNumber>
        </recommendedName>
    </domain>
</protein>
<feature type="binding site" evidence="17">
    <location>
        <position position="268"/>
    </location>
    <ligand>
        <name>(6S)-NADPHX</name>
        <dbReference type="ChEBI" id="CHEBI:64076"/>
    </ligand>
</feature>
<feature type="binding site" evidence="18">
    <location>
        <begin position="59"/>
        <end position="63"/>
    </location>
    <ligand>
        <name>(6S)-NADPHX</name>
        <dbReference type="ChEBI" id="CHEBI:64076"/>
    </ligand>
</feature>
<evidence type="ECO:0000256" key="11">
    <source>
        <dbReference type="ARBA" id="ARBA00023235"/>
    </source>
</evidence>
<evidence type="ECO:0000256" key="1">
    <source>
        <dbReference type="ARBA" id="ARBA00000013"/>
    </source>
</evidence>
<evidence type="ECO:0000259" key="20">
    <source>
        <dbReference type="PROSITE" id="PS51383"/>
    </source>
</evidence>
<dbReference type="EMBL" id="PHEX01000074">
    <property type="protein sequence ID" value="PKQ27591.1"/>
    <property type="molecule type" value="Genomic_DNA"/>
</dbReference>
<comment type="function">
    <text evidence="18">Catalyzes the epimerization of the S- and R-forms of NAD(P)HX, a damaged form of NAD(P)H that is a result of enzymatic or heat-dependent hydration. This is a prerequisite for the S-specific NAD(P)H-hydrate dehydratase to allow the repair of both epimers of NAD(P)HX.</text>
</comment>
<proteinExistence type="inferred from homology"/>
<keyword evidence="8 17" id="KW-0521">NADP</keyword>
<dbReference type="NCBIfam" id="TIGR00197">
    <property type="entry name" value="yjeF_nterm"/>
    <property type="match status" value="1"/>
</dbReference>
<feature type="domain" description="YjeF C-terminal" evidence="20">
    <location>
        <begin position="233"/>
        <end position="516"/>
    </location>
</feature>
<dbReference type="InterPro" id="IPR017953">
    <property type="entry name" value="Carbohydrate_kinase_pred_CS"/>
</dbReference>
<dbReference type="HAMAP" id="MF_01966">
    <property type="entry name" value="NADHX_epimerase"/>
    <property type="match status" value="1"/>
</dbReference>
<dbReference type="Pfam" id="PF03853">
    <property type="entry name" value="YjeF_N"/>
    <property type="match status" value="1"/>
</dbReference>
<dbReference type="GO" id="GO:0046496">
    <property type="term" value="P:nicotinamide nucleotide metabolic process"/>
    <property type="evidence" value="ECO:0007669"/>
    <property type="project" value="UniProtKB-UniRule"/>
</dbReference>
<keyword evidence="5 18" id="KW-0479">Metal-binding</keyword>
<keyword evidence="9 18" id="KW-0630">Potassium</keyword>
<comment type="similarity">
    <text evidence="18">Belongs to the NnrE/AIBP family.</text>
</comment>
<dbReference type="GO" id="GO:0110051">
    <property type="term" value="P:metabolite repair"/>
    <property type="evidence" value="ECO:0007669"/>
    <property type="project" value="TreeGrafter"/>
</dbReference>
<feature type="binding site" evidence="18">
    <location>
        <position position="168"/>
    </location>
    <ligand>
        <name>K(+)</name>
        <dbReference type="ChEBI" id="CHEBI:29103"/>
    </ligand>
</feature>
<dbReference type="Gene3D" id="3.40.1190.20">
    <property type="match status" value="1"/>
</dbReference>
<feature type="binding site" evidence="17">
    <location>
        <position position="456"/>
    </location>
    <ligand>
        <name>AMP</name>
        <dbReference type="ChEBI" id="CHEBI:456215"/>
    </ligand>
</feature>
<keyword evidence="12 17" id="KW-0456">Lyase</keyword>
<evidence type="ECO:0000256" key="14">
    <source>
        <dbReference type="ARBA" id="ARBA00025153"/>
    </source>
</evidence>
<accession>A0A2N3G4D7</accession>
<evidence type="ECO:0000256" key="10">
    <source>
        <dbReference type="ARBA" id="ARBA00023027"/>
    </source>
</evidence>
<comment type="subunit">
    <text evidence="17">Homotetramer.</text>
</comment>
<comment type="caution">
    <text evidence="18">Lacks conserved residue(s) required for the propagation of feature annotation.</text>
</comment>
<feature type="binding site" evidence="17">
    <location>
        <begin position="427"/>
        <end position="431"/>
    </location>
    <ligand>
        <name>AMP</name>
        <dbReference type="ChEBI" id="CHEBI:456215"/>
    </ligand>
</feature>
<comment type="similarity">
    <text evidence="3 19">In the N-terminal section; belongs to the NnrE/AIBP family.</text>
</comment>
<comment type="catalytic activity">
    <reaction evidence="16 17 19">
        <text>(6S)-NADPHX + ADP = AMP + phosphate + NADPH + H(+)</text>
        <dbReference type="Rhea" id="RHEA:32235"/>
        <dbReference type="ChEBI" id="CHEBI:15378"/>
        <dbReference type="ChEBI" id="CHEBI:43474"/>
        <dbReference type="ChEBI" id="CHEBI:57783"/>
        <dbReference type="ChEBI" id="CHEBI:64076"/>
        <dbReference type="ChEBI" id="CHEBI:456215"/>
        <dbReference type="ChEBI" id="CHEBI:456216"/>
        <dbReference type="EC" id="4.2.1.136"/>
    </reaction>
</comment>
<keyword evidence="7 17" id="KW-0067">ATP-binding</keyword>
<dbReference type="AlphaFoldDB" id="A0A2N3G4D7"/>
<feature type="binding site" evidence="17">
    <location>
        <position position="390"/>
    </location>
    <ligand>
        <name>(6S)-NADPHX</name>
        <dbReference type="ChEBI" id="CHEBI:64076"/>
    </ligand>
</feature>
<dbReference type="CDD" id="cd01171">
    <property type="entry name" value="YXKO-related"/>
    <property type="match status" value="1"/>
</dbReference>
<comment type="cofactor">
    <cofactor evidence="17">
        <name>Mg(2+)</name>
        <dbReference type="ChEBI" id="CHEBI:18420"/>
    </cofactor>
</comment>
<dbReference type="PANTHER" id="PTHR12592:SF0">
    <property type="entry name" value="ATP-DEPENDENT (S)-NAD(P)H-HYDRATE DEHYDRATASE"/>
    <property type="match status" value="1"/>
</dbReference>
<dbReference type="Pfam" id="PF01256">
    <property type="entry name" value="Carb_kinase"/>
    <property type="match status" value="1"/>
</dbReference>
<evidence type="ECO:0000256" key="8">
    <source>
        <dbReference type="ARBA" id="ARBA00022857"/>
    </source>
</evidence>
<keyword evidence="6 17" id="KW-0547">Nucleotide-binding</keyword>
<comment type="cofactor">
    <cofactor evidence="18 19">
        <name>K(+)</name>
        <dbReference type="ChEBI" id="CHEBI:29103"/>
    </cofactor>
    <text evidence="18 19">Binds 1 potassium ion per subunit.</text>
</comment>
<evidence type="ECO:0000256" key="13">
    <source>
        <dbReference type="ARBA" id="ARBA00023268"/>
    </source>
</evidence>
<feature type="domain" description="YjeF N-terminal" evidence="21">
    <location>
        <begin position="9"/>
        <end position="222"/>
    </location>
</feature>
<keyword evidence="11 18" id="KW-0413">Isomerase</keyword>
<keyword evidence="13" id="KW-0511">Multifunctional enzyme</keyword>
<evidence type="ECO:0000256" key="4">
    <source>
        <dbReference type="ARBA" id="ARBA00009524"/>
    </source>
</evidence>
<dbReference type="EC" id="4.2.1.136" evidence="19"/>
<feature type="binding site" evidence="18">
    <location>
        <position position="60"/>
    </location>
    <ligand>
        <name>K(+)</name>
        <dbReference type="ChEBI" id="CHEBI:29103"/>
    </ligand>
</feature>
<comment type="caution">
    <text evidence="22">The sequence shown here is derived from an EMBL/GenBank/DDBJ whole genome shotgun (WGS) entry which is preliminary data.</text>
</comment>
<evidence type="ECO:0000256" key="15">
    <source>
        <dbReference type="ARBA" id="ARBA00048238"/>
    </source>
</evidence>
<feature type="binding site" evidence="18">
    <location>
        <position position="165"/>
    </location>
    <ligand>
        <name>(6S)-NADPHX</name>
        <dbReference type="ChEBI" id="CHEBI:64076"/>
    </ligand>
</feature>
<comment type="catalytic activity">
    <reaction evidence="1 18 19">
        <text>(6R)-NADHX = (6S)-NADHX</text>
        <dbReference type="Rhea" id="RHEA:32215"/>
        <dbReference type="ChEBI" id="CHEBI:64074"/>
        <dbReference type="ChEBI" id="CHEBI:64075"/>
        <dbReference type="EC" id="5.1.99.6"/>
    </reaction>
</comment>
<name>A0A2N3G4D7_9ACTN</name>
<dbReference type="InterPro" id="IPR036652">
    <property type="entry name" value="YjeF_N_dom_sf"/>
</dbReference>
<dbReference type="NCBIfam" id="TIGR00196">
    <property type="entry name" value="yjeF_cterm"/>
    <property type="match status" value="1"/>
</dbReference>
<dbReference type="GO" id="GO:0052856">
    <property type="term" value="F:NAD(P)HX epimerase activity"/>
    <property type="evidence" value="ECO:0007669"/>
    <property type="project" value="UniProtKB-UniRule"/>
</dbReference>
<evidence type="ECO:0000256" key="3">
    <source>
        <dbReference type="ARBA" id="ARBA00006001"/>
    </source>
</evidence>
<comment type="function">
    <text evidence="14 19">Bifunctional enzyme that catalyzes the epimerization of the S- and R-forms of NAD(P)HX and the dehydration of the S-form of NAD(P)HX at the expense of ADP, which is converted to AMP. This allows the repair of both epimers of NAD(P)HX, a damaged form of NAD(P)H that is a result of enzymatic or heat-dependent hydration.</text>
</comment>